<feature type="compositionally biased region" description="Polar residues" evidence="1">
    <location>
        <begin position="641"/>
        <end position="655"/>
    </location>
</feature>
<evidence type="ECO:0000256" key="1">
    <source>
        <dbReference type="SAM" id="MobiDB-lite"/>
    </source>
</evidence>
<feature type="region of interest" description="Disordered" evidence="1">
    <location>
        <begin position="126"/>
        <end position="218"/>
    </location>
</feature>
<feature type="region of interest" description="Disordered" evidence="1">
    <location>
        <begin position="1"/>
        <end position="109"/>
    </location>
</feature>
<feature type="region of interest" description="Disordered" evidence="1">
    <location>
        <begin position="641"/>
        <end position="668"/>
    </location>
</feature>
<name>A0A0G4KNN1_VERLO</name>
<evidence type="ECO:0000313" key="3">
    <source>
        <dbReference type="Proteomes" id="UP000045706"/>
    </source>
</evidence>
<feature type="region of interest" description="Disordered" evidence="1">
    <location>
        <begin position="680"/>
        <end position="788"/>
    </location>
</feature>
<feature type="compositionally biased region" description="Low complexity" evidence="1">
    <location>
        <begin position="446"/>
        <end position="459"/>
    </location>
</feature>
<feature type="compositionally biased region" description="Basic and acidic residues" evidence="1">
    <location>
        <begin position="431"/>
        <end position="441"/>
    </location>
</feature>
<sequence>MLKTTTETGDIGVFSMGSSPAATSFGHSMYKTSRPRPSLDRTRTPSRPSSRGSQGTHRRDDRRRLPSYRDTTSEILSMYGSGTDSQPSSCLSSLSPPADENGQRSYSMTTCGSRPLLSYKSSVTLNDNSGTCSAQRPRSPFPYPTRLKRPGPHRPMNPHCHRRPPPLSLRNECHRSNQPTIPLSTSAPQGRGRSRSSQSHGRWNNRGDHSCLSSGDYSARSSSLTSIVELYRRPGLPYEPPPPLAPGASFYYDYTEGFDSCAPQVPPVHTPGPPLAPIPQRASSFNRPLVLRDETQARLDAVVDISVKDLSDSSVRDENHQDGTLEIYCGGNLEYEVESMRSISRYETPALEPGETGNCPSVTDRAARADQEQPSQPPLFDAQNEGILGHATNDHLPSALLTLTQGSHPTPSQESVPALLPTQSLWTVPVEEARHQTKEQESETDTTGPSSTRPTSRQSIAPDTPSKRVTSYKRLTALLRASLHNSLDPGLSDLAALVSSFDRVARSSFVKKDDDVSGILEKDLIAVLSSCQGENEAKGDILSIGRPSVDCEQESSAHCHSKNRPAPRINTAGSTVANGEILSPQPISPARQLRVRNSIPKIEKALPPTPDNRARPGLWTVDSLTENNFSLSFSPFHLSDLSTPKTSRHVASTSKMNKDEQDRNTPSPVRKKRFLFKLSPSMRSNASQRPHAVPNYGAEQDQLTRSVPHSGPKEMLKGIATTKLSRRGPKPSAAEAATLGADQDTETNEGTVRRRVGTTKRQAPSILTTGTPGDLFTPPQSTKTADSKTTRHVAFDYQDTMASQPRPQKVSLTGPKSPSCHGAKITTRLSISTEDAFEEENVELAHSYDQIATAATEQGSQASRTDFEYRCKQRQYQISQKH</sequence>
<protein>
    <submittedName>
        <fullName evidence="2">Uncharacterized protein</fullName>
    </submittedName>
</protein>
<proteinExistence type="predicted"/>
<feature type="compositionally biased region" description="Low complexity" evidence="1">
    <location>
        <begin position="85"/>
        <end position="97"/>
    </location>
</feature>
<feature type="compositionally biased region" description="Polar residues" evidence="1">
    <location>
        <begin position="802"/>
        <end position="816"/>
    </location>
</feature>
<accession>A0A0G4KNN1</accession>
<feature type="region of interest" description="Disordered" evidence="1">
    <location>
        <begin position="802"/>
        <end position="821"/>
    </location>
</feature>
<feature type="region of interest" description="Disordered" evidence="1">
    <location>
        <begin position="431"/>
        <end position="468"/>
    </location>
</feature>
<feature type="compositionally biased region" description="Polar residues" evidence="1">
    <location>
        <begin position="176"/>
        <end position="188"/>
    </location>
</feature>
<feature type="compositionally biased region" description="Polar residues" evidence="1">
    <location>
        <begin position="760"/>
        <end position="771"/>
    </location>
</feature>
<feature type="compositionally biased region" description="Polar residues" evidence="1">
    <location>
        <begin position="126"/>
        <end position="136"/>
    </location>
</feature>
<feature type="region of interest" description="Disordered" evidence="1">
    <location>
        <begin position="347"/>
        <end position="383"/>
    </location>
</feature>
<dbReference type="Proteomes" id="UP000045706">
    <property type="component" value="Unassembled WGS sequence"/>
</dbReference>
<gene>
    <name evidence="2" type="ORF">BN1723_009357</name>
</gene>
<evidence type="ECO:0000313" key="2">
    <source>
        <dbReference type="EMBL" id="CRK11276.1"/>
    </source>
</evidence>
<feature type="compositionally biased region" description="Low complexity" evidence="1">
    <location>
        <begin position="189"/>
        <end position="202"/>
    </location>
</feature>
<organism evidence="2 3">
    <name type="scientific">Verticillium longisporum</name>
    <name type="common">Verticillium dahliae var. longisporum</name>
    <dbReference type="NCBI Taxonomy" id="100787"/>
    <lineage>
        <taxon>Eukaryota</taxon>
        <taxon>Fungi</taxon>
        <taxon>Dikarya</taxon>
        <taxon>Ascomycota</taxon>
        <taxon>Pezizomycotina</taxon>
        <taxon>Sordariomycetes</taxon>
        <taxon>Hypocreomycetidae</taxon>
        <taxon>Glomerellales</taxon>
        <taxon>Plectosphaerellaceae</taxon>
        <taxon>Verticillium</taxon>
    </lineage>
</organism>
<dbReference type="AlphaFoldDB" id="A0A0G4KNN1"/>
<reference evidence="3" key="1">
    <citation type="submission" date="2015-05" db="EMBL/GenBank/DDBJ databases">
        <authorList>
            <person name="Fogelqvist Johan"/>
        </authorList>
    </citation>
    <scope>NUCLEOTIDE SEQUENCE [LARGE SCALE GENOMIC DNA]</scope>
</reference>
<dbReference type="EMBL" id="CVQI01002113">
    <property type="protein sequence ID" value="CRK11276.1"/>
    <property type="molecule type" value="Genomic_DNA"/>
</dbReference>
<feature type="compositionally biased region" description="Polar residues" evidence="1">
    <location>
        <begin position="16"/>
        <end position="26"/>
    </location>
</feature>
<feature type="compositionally biased region" description="Polar residues" evidence="1">
    <location>
        <begin position="69"/>
        <end position="84"/>
    </location>
</feature>